<organism evidence="1">
    <name type="scientific">Ixodes ricinus</name>
    <name type="common">Common tick</name>
    <name type="synonym">Acarus ricinus</name>
    <dbReference type="NCBI Taxonomy" id="34613"/>
    <lineage>
        <taxon>Eukaryota</taxon>
        <taxon>Metazoa</taxon>
        <taxon>Ecdysozoa</taxon>
        <taxon>Arthropoda</taxon>
        <taxon>Chelicerata</taxon>
        <taxon>Arachnida</taxon>
        <taxon>Acari</taxon>
        <taxon>Parasitiformes</taxon>
        <taxon>Ixodida</taxon>
        <taxon>Ixodoidea</taxon>
        <taxon>Ixodidae</taxon>
        <taxon>Ixodinae</taxon>
        <taxon>Ixodes</taxon>
    </lineage>
</organism>
<dbReference type="AlphaFoldDB" id="A0A0K8RGU6"/>
<protein>
    <submittedName>
        <fullName evidence="1">Uncharacterized protein</fullName>
    </submittedName>
</protein>
<dbReference type="EMBL" id="GADI01004104">
    <property type="protein sequence ID" value="JAA69704.1"/>
    <property type="molecule type" value="mRNA"/>
</dbReference>
<proteinExistence type="evidence at transcript level"/>
<reference evidence="1" key="1">
    <citation type="submission" date="2012-12" db="EMBL/GenBank/DDBJ databases">
        <title>Identification and characterization of a phenylalanine ammonia-lyase gene family in Isatis indigotica Fort.</title>
        <authorList>
            <person name="Liu Q."/>
            <person name="Chen J."/>
            <person name="Zhou X."/>
            <person name="Di P."/>
            <person name="Xiao Y."/>
            <person name="Xuan H."/>
            <person name="Zhang L."/>
            <person name="Chen W."/>
        </authorList>
    </citation>
    <scope>NUCLEOTIDE SEQUENCE</scope>
    <source>
        <tissue evidence="1">Salivary gland</tissue>
    </source>
</reference>
<name>A0A0K8RGU6_IXORI</name>
<accession>A0A0K8RGU6</accession>
<sequence>MVISKVFLAIALYSNRLVDVLVDAVNLDRAVAHSRRVCSRFGVGPSLDSSLVQVFLNSLLQVVLVHSDDETIWLI</sequence>
<evidence type="ECO:0000313" key="1">
    <source>
        <dbReference type="EMBL" id="JAA69704.1"/>
    </source>
</evidence>